<evidence type="ECO:0000313" key="2">
    <source>
        <dbReference type="Proteomes" id="UP001043456"/>
    </source>
</evidence>
<reference evidence="1 2" key="1">
    <citation type="submission" date="2018-10" db="EMBL/GenBank/DDBJ databases">
        <title>Pan-genome distribution and transcriptional activeness of fungal secondary metabolism genes in Aspergillus section Fumigati.</title>
        <authorList>
            <person name="Takahashi H."/>
            <person name="Umemura M."/>
            <person name="Ninomiya A."/>
            <person name="Kusuya Y."/>
            <person name="Urayama S."/>
            <person name="Shimizu M."/>
            <person name="Watanabe A."/>
            <person name="Kamei K."/>
            <person name="Yaguchi T."/>
            <person name="Hagiwara D."/>
        </authorList>
    </citation>
    <scope>NUCLEOTIDE SEQUENCE [LARGE SCALE GENOMIC DNA]</scope>
    <source>
        <strain evidence="1 2">IFM 55266</strain>
    </source>
</reference>
<dbReference type="RefSeq" id="XP_043163491.1">
    <property type="nucleotide sequence ID" value="XM_043307556.1"/>
</dbReference>
<sequence>MSTESVPPPAVLSVEKPTTSKTTKAWIEVEKEVQALKTPKGTPARKYNPPFTDESACAVLVSEVIVDYKKHARNLHDRPQQISQCRRGGLVFFPGTTPIGTNFMIINPIFIEGKSTIGGIEVDTNHYYIVLTECDVVVKTDGKLVTLAMSDIG</sequence>
<dbReference type="OrthoDB" id="4393446at2759"/>
<dbReference type="Proteomes" id="UP001043456">
    <property type="component" value="Unassembled WGS sequence"/>
</dbReference>
<dbReference type="GeneID" id="67000635"/>
<keyword evidence="2" id="KW-1185">Reference proteome</keyword>
<dbReference type="AlphaFoldDB" id="A0A9P3BNU3"/>
<proteinExistence type="predicted"/>
<organism evidence="1 2">
    <name type="scientific">Aspergillus pseudoviridinutans</name>
    <dbReference type="NCBI Taxonomy" id="1517512"/>
    <lineage>
        <taxon>Eukaryota</taxon>
        <taxon>Fungi</taxon>
        <taxon>Dikarya</taxon>
        <taxon>Ascomycota</taxon>
        <taxon>Pezizomycotina</taxon>
        <taxon>Eurotiomycetes</taxon>
        <taxon>Eurotiomycetidae</taxon>
        <taxon>Eurotiales</taxon>
        <taxon>Aspergillaceae</taxon>
        <taxon>Aspergillus</taxon>
        <taxon>Aspergillus subgen. Fumigati</taxon>
    </lineage>
</organism>
<protein>
    <submittedName>
        <fullName evidence="1">Uncharacterized protein</fullName>
    </submittedName>
</protein>
<name>A0A9P3BNU3_9EURO</name>
<accession>A0A9P3BNU3</accession>
<gene>
    <name evidence="1" type="ORF">Asppvi_002023</name>
</gene>
<dbReference type="EMBL" id="BHVY01000011">
    <property type="protein sequence ID" value="GIJ92745.1"/>
    <property type="molecule type" value="Genomic_DNA"/>
</dbReference>
<comment type="caution">
    <text evidence="1">The sequence shown here is derived from an EMBL/GenBank/DDBJ whole genome shotgun (WGS) entry which is preliminary data.</text>
</comment>
<evidence type="ECO:0000313" key="1">
    <source>
        <dbReference type="EMBL" id="GIJ92745.1"/>
    </source>
</evidence>